<dbReference type="EMBL" id="RBZY01000027">
    <property type="protein sequence ID" value="RWR18877.1"/>
    <property type="molecule type" value="Genomic_DNA"/>
</dbReference>
<organism evidence="1 2">
    <name type="scientific">Microbacterium enclense</name>
    <dbReference type="NCBI Taxonomy" id="993073"/>
    <lineage>
        <taxon>Bacteria</taxon>
        <taxon>Bacillati</taxon>
        <taxon>Actinomycetota</taxon>
        <taxon>Actinomycetes</taxon>
        <taxon>Micrococcales</taxon>
        <taxon>Microbacteriaceae</taxon>
        <taxon>Microbacterium</taxon>
    </lineage>
</organism>
<comment type="caution">
    <text evidence="1">The sequence shown here is derived from an EMBL/GenBank/DDBJ whole genome shotgun (WGS) entry which is preliminary data.</text>
</comment>
<dbReference type="AlphaFoldDB" id="A0A3S3P4M4"/>
<dbReference type="Proteomes" id="UP000285970">
    <property type="component" value="Unassembled WGS sequence"/>
</dbReference>
<reference evidence="1 2" key="1">
    <citation type="journal article" date="2018" name="Front. Microbiol.">
        <title>Novel Insights Into Bacterial Dimethylsulfoniopropionate Catabolism in the East China Sea.</title>
        <authorList>
            <person name="Liu J."/>
            <person name="Liu J."/>
            <person name="Zhang S.H."/>
            <person name="Liang J."/>
            <person name="Lin H."/>
            <person name="Song D."/>
            <person name="Yang G.P."/>
            <person name="Todd J.D."/>
            <person name="Zhang X.H."/>
        </authorList>
    </citation>
    <scope>NUCLEOTIDE SEQUENCE [LARGE SCALE GENOMIC DNA]</scope>
    <source>
        <strain evidence="1 2">ZYFD042</strain>
    </source>
</reference>
<evidence type="ECO:0000313" key="2">
    <source>
        <dbReference type="Proteomes" id="UP000285970"/>
    </source>
</evidence>
<evidence type="ECO:0000313" key="1">
    <source>
        <dbReference type="EMBL" id="RWR18877.1"/>
    </source>
</evidence>
<gene>
    <name evidence="1" type="ORF">D8Y23_08905</name>
</gene>
<name>A0A3S3P4M4_9MICO</name>
<accession>A0A3S3P4M4</accession>
<protein>
    <submittedName>
        <fullName evidence="1">Uncharacterized protein</fullName>
    </submittedName>
</protein>
<sequence>MEIIFSLSARIDSQDLVAWPIRNAWSWQVIADTSRGDEVVAESPRPFLPQRTAVEASVAELLVHQALITVVTQASRLSSEPRTPSTDQLQRDLNSRHVEISSALYALHEARMQAVSAAR</sequence>
<proteinExistence type="predicted"/>